<accession>A0A4D4J0M5</accession>
<dbReference type="InterPro" id="IPR046802">
    <property type="entry name" value="OpcA_G6PD_C"/>
</dbReference>
<dbReference type="OrthoDB" id="128564at2"/>
<feature type="compositionally biased region" description="Low complexity" evidence="1">
    <location>
        <begin position="307"/>
        <end position="322"/>
    </location>
</feature>
<dbReference type="RefSeq" id="WP_137812114.1">
    <property type="nucleotide sequence ID" value="NZ_BJFL01000002.1"/>
</dbReference>
<proteinExistence type="predicted"/>
<dbReference type="PANTHER" id="PTHR38658:SF1">
    <property type="entry name" value="OXPP CYCLE PROTEIN OPCA-RELATED"/>
    <property type="match status" value="1"/>
</dbReference>
<name>A0A4D4J0M5_9PSEU</name>
<feature type="domain" description="Glucose-6-phosphate dehydrogenase assembly protein OpcA N-terminal" evidence="2">
    <location>
        <begin position="52"/>
        <end position="161"/>
    </location>
</feature>
<evidence type="ECO:0000259" key="3">
    <source>
        <dbReference type="Pfam" id="PF20171"/>
    </source>
</evidence>
<dbReference type="PANTHER" id="PTHR38658">
    <property type="entry name" value="OXPP CYCLE PROTEIN OPCA-RELATED"/>
    <property type="match status" value="1"/>
</dbReference>
<feature type="compositionally biased region" description="Basic residues" evidence="1">
    <location>
        <begin position="404"/>
        <end position="414"/>
    </location>
</feature>
<gene>
    <name evidence="4" type="ORF">GTS_05470</name>
</gene>
<evidence type="ECO:0000259" key="2">
    <source>
        <dbReference type="Pfam" id="PF10128"/>
    </source>
</evidence>
<comment type="caution">
    <text evidence="4">The sequence shown here is derived from an EMBL/GenBank/DDBJ whole genome shotgun (WGS) entry which is preliminary data.</text>
</comment>
<feature type="domain" description="Glucose-6-phosphate dehydrogenase assembly protein OpcA C-terminal" evidence="3">
    <location>
        <begin position="167"/>
        <end position="297"/>
    </location>
</feature>
<dbReference type="AlphaFoldDB" id="A0A4D4J0M5"/>
<keyword evidence="5" id="KW-1185">Reference proteome</keyword>
<dbReference type="Proteomes" id="UP000298860">
    <property type="component" value="Unassembled WGS sequence"/>
</dbReference>
<dbReference type="Pfam" id="PF10128">
    <property type="entry name" value="OpcA_G6PD_assem"/>
    <property type="match status" value="1"/>
</dbReference>
<dbReference type="NCBIfam" id="TIGR00534">
    <property type="entry name" value="OpcA"/>
    <property type="match status" value="1"/>
</dbReference>
<evidence type="ECO:0000313" key="5">
    <source>
        <dbReference type="Proteomes" id="UP000298860"/>
    </source>
</evidence>
<feature type="compositionally biased region" description="Polar residues" evidence="1">
    <location>
        <begin position="337"/>
        <end position="347"/>
    </location>
</feature>
<organism evidence="4 5">
    <name type="scientific">Gandjariella thermophila</name>
    <dbReference type="NCBI Taxonomy" id="1931992"/>
    <lineage>
        <taxon>Bacteria</taxon>
        <taxon>Bacillati</taxon>
        <taxon>Actinomycetota</taxon>
        <taxon>Actinomycetes</taxon>
        <taxon>Pseudonocardiales</taxon>
        <taxon>Pseudonocardiaceae</taxon>
        <taxon>Gandjariella</taxon>
    </lineage>
</organism>
<feature type="region of interest" description="Disordered" evidence="1">
    <location>
        <begin position="307"/>
        <end position="425"/>
    </location>
</feature>
<evidence type="ECO:0000256" key="1">
    <source>
        <dbReference type="SAM" id="MobiDB-lite"/>
    </source>
</evidence>
<dbReference type="InterPro" id="IPR004555">
    <property type="entry name" value="G6PDH_assembly_OpcA"/>
</dbReference>
<sequence>MILDLPSTTTSQVNRKLVELRESGGAVALGRVLTLVIVTDDGFRTEEAIDAANDASREHPCRVIVVARGTKKAAPRLDAQIRVGGDAGASEVIVLRLYGPLADEGASCVVPLLLPDAPVVAWWPFDGPSVPSQDPIGQLATRRITDSAAERNPIKALEQRRKSYAEGDTDLAWTRLTTWRAVLAAALDLPPHDRVTGASVTGEADSPSTDLLAAWLATCLGIRVSRAKATFGEGIVTVRLERKSGPIELVRPDGRIGTLTQPGQPDRRVALQRRQVRDCLAEELRRLEPDVIYETTLQGLGRVVRARASASRSTAKAAEKSTGSGGSDPKTAARNPAESTGQSTGRTTAGAAAKSGAEPGKGGKKNGGKTKPKAKAKVAGKSANRSEASSSAGADAAQANGRHPAPKPARRASRRLAESEAGATS</sequence>
<protein>
    <submittedName>
        <fullName evidence="4">Glucose-6-phosphate dehydrogenase assembly protein OpcA</fullName>
    </submittedName>
</protein>
<reference evidence="5" key="1">
    <citation type="submission" date="2019-04" db="EMBL/GenBank/DDBJ databases">
        <title>Draft genome sequence of Pseudonocardiaceae bacterium SL3-2-4.</title>
        <authorList>
            <person name="Ningsih F."/>
            <person name="Yokota A."/>
            <person name="Sakai Y."/>
            <person name="Nanatani K."/>
            <person name="Yabe S."/>
            <person name="Oetari A."/>
            <person name="Sjamsuridzal W."/>
        </authorList>
    </citation>
    <scope>NUCLEOTIDE SEQUENCE [LARGE SCALE GENOMIC DNA]</scope>
    <source>
        <strain evidence="5">SL3-2-4</strain>
    </source>
</reference>
<dbReference type="InterPro" id="IPR046801">
    <property type="entry name" value="OpcA_G6PD_N"/>
</dbReference>
<dbReference type="Pfam" id="PF20171">
    <property type="entry name" value="OpcA_G6PD_C"/>
    <property type="match status" value="1"/>
</dbReference>
<feature type="compositionally biased region" description="Basic residues" evidence="1">
    <location>
        <begin position="362"/>
        <end position="378"/>
    </location>
</feature>
<feature type="compositionally biased region" description="Low complexity" evidence="1">
    <location>
        <begin position="379"/>
        <end position="403"/>
    </location>
</feature>
<dbReference type="EMBL" id="BJFL01000002">
    <property type="protein sequence ID" value="GDY28914.1"/>
    <property type="molecule type" value="Genomic_DNA"/>
</dbReference>
<evidence type="ECO:0000313" key="4">
    <source>
        <dbReference type="EMBL" id="GDY28914.1"/>
    </source>
</evidence>